<keyword evidence="3 7" id="KW-0812">Transmembrane</keyword>
<keyword evidence="4 7" id="KW-1133">Transmembrane helix</keyword>
<feature type="transmembrane region" description="Helical" evidence="7">
    <location>
        <begin position="576"/>
        <end position="606"/>
    </location>
</feature>
<evidence type="ECO:0000256" key="2">
    <source>
        <dbReference type="ARBA" id="ARBA00022475"/>
    </source>
</evidence>
<proteinExistence type="predicted"/>
<feature type="transmembrane region" description="Helical" evidence="7">
    <location>
        <begin position="505"/>
        <end position="528"/>
    </location>
</feature>
<evidence type="ECO:0000256" key="1">
    <source>
        <dbReference type="ARBA" id="ARBA00004651"/>
    </source>
</evidence>
<keyword evidence="10" id="KW-1185">Reference proteome</keyword>
<feature type="region of interest" description="Disordered" evidence="6">
    <location>
        <begin position="78"/>
        <end position="104"/>
    </location>
</feature>
<feature type="transmembrane region" description="Helical" evidence="7">
    <location>
        <begin position="192"/>
        <end position="211"/>
    </location>
</feature>
<feature type="transmembrane region" description="Helical" evidence="7">
    <location>
        <begin position="459"/>
        <end position="484"/>
    </location>
</feature>
<organism evidence="9 10">
    <name type="scientific">Occultella aeris</name>
    <dbReference type="NCBI Taxonomy" id="2761496"/>
    <lineage>
        <taxon>Bacteria</taxon>
        <taxon>Bacillati</taxon>
        <taxon>Actinomycetota</taxon>
        <taxon>Actinomycetes</taxon>
        <taxon>Micrococcales</taxon>
        <taxon>Ruaniaceae</taxon>
        <taxon>Occultella</taxon>
    </lineage>
</organism>
<keyword evidence="5 7" id="KW-0472">Membrane</keyword>
<dbReference type="AlphaFoldDB" id="A0A7M4DEC3"/>
<feature type="transmembrane region" description="Helical" evidence="7">
    <location>
        <begin position="540"/>
        <end position="564"/>
    </location>
</feature>
<evidence type="ECO:0000256" key="5">
    <source>
        <dbReference type="ARBA" id="ARBA00023136"/>
    </source>
</evidence>
<dbReference type="Pfam" id="PF05425">
    <property type="entry name" value="CopD"/>
    <property type="match status" value="1"/>
</dbReference>
<dbReference type="PANTHER" id="PTHR34820">
    <property type="entry name" value="INNER MEMBRANE PROTEIN YEBZ"/>
    <property type="match status" value="1"/>
</dbReference>
<keyword evidence="2" id="KW-1003">Cell membrane</keyword>
<feature type="transmembrane region" description="Helical" evidence="7">
    <location>
        <begin position="331"/>
        <end position="352"/>
    </location>
</feature>
<feature type="transmembrane region" description="Helical" evidence="7">
    <location>
        <begin position="223"/>
        <end position="243"/>
    </location>
</feature>
<dbReference type="PANTHER" id="PTHR34820:SF4">
    <property type="entry name" value="INNER MEMBRANE PROTEIN YEBZ"/>
    <property type="match status" value="1"/>
</dbReference>
<feature type="transmembrane region" description="Helical" evidence="7">
    <location>
        <begin position="426"/>
        <end position="447"/>
    </location>
</feature>
<evidence type="ECO:0000313" key="10">
    <source>
        <dbReference type="Proteomes" id="UP000419743"/>
    </source>
</evidence>
<sequence>MSVIPAPLRWVLAALPTAVLACVLGLAFSGAAAPTLVADSGALVRWGLPVVTVLSEAAAAVTLGGLVLMLFALPRPPEPAGRPTSARATERTGGRSKPGRTRAGRSDGAAWVLAARVVAWSGPAWALLLVADMVLGYASVAGRPLGGAGFGDELAFYLTEISTGRAALVTAIIAALASVACVAVAGYGTAMLAAVVSFAVLIPVATTGHAAGAANHDLGMTGLFAHLAAVCIWMGGLVVLCICAPRLGRDLRAVVGRYSTIAIWAFLGVGLSGAANAWIRLGSPYGFLTDYGLILLAKIAAFVVLGVFGYLHRQRTIPKLPADGGSRSVFWRLAGVEVLVMAAATGLAVALASTGPPVAQVPVEGQSPAEVLSQYPVPPAPTLARWFTEWTPDLLFGTLSLVLAVQYLRWVWRLRRRGDTWPVRRTVIWVVAVAAFAWVTCGGPTVYGRIMFSAHMLEHMSLVMVIPILFVLAAPVTLALRALPGRTDGSRGPREWLLALVHSRAARIFGNPVVAAVNFVGSLILFYFTPLFELALTTHLGHIGMVVHFSLAGYMFVNVLIGIDPGPARPSYPLRLLLLFATMAFHAFFGVALISMTSLLAADYFGALGLPWGVDALADQETGGEITWGIGEVPSLILAVSLAVAWAKDDARTAKRLDRAADRDDDADLKAYNAMLERMSKDG</sequence>
<feature type="transmembrane region" description="Helical" evidence="7">
    <location>
        <begin position="110"/>
        <end position="131"/>
    </location>
</feature>
<comment type="subcellular location">
    <subcellularLocation>
        <location evidence="1">Cell membrane</location>
        <topology evidence="1">Multi-pass membrane protein</topology>
    </subcellularLocation>
</comment>
<feature type="transmembrane region" description="Helical" evidence="7">
    <location>
        <begin position="394"/>
        <end position="414"/>
    </location>
</feature>
<evidence type="ECO:0000256" key="6">
    <source>
        <dbReference type="SAM" id="MobiDB-lite"/>
    </source>
</evidence>
<comment type="caution">
    <text evidence="9">The sequence shown here is derived from an EMBL/GenBank/DDBJ whole genome shotgun (WGS) entry which is preliminary data.</text>
</comment>
<evidence type="ECO:0000256" key="7">
    <source>
        <dbReference type="SAM" id="Phobius"/>
    </source>
</evidence>
<feature type="transmembrane region" description="Helical" evidence="7">
    <location>
        <begin position="291"/>
        <end position="311"/>
    </location>
</feature>
<feature type="transmembrane region" description="Helical" evidence="7">
    <location>
        <begin position="255"/>
        <end position="279"/>
    </location>
</feature>
<dbReference type="Pfam" id="PF09678">
    <property type="entry name" value="Caa3_CtaG"/>
    <property type="match status" value="1"/>
</dbReference>
<dbReference type="InterPro" id="IPR019108">
    <property type="entry name" value="Caa3_assmbl_CtaG-rel"/>
</dbReference>
<evidence type="ECO:0000313" key="9">
    <source>
        <dbReference type="EMBL" id="VZO35237.1"/>
    </source>
</evidence>
<protein>
    <submittedName>
        <fullName evidence="9">Cytochrome c oxidase caa3 assembly factor (Caa3_CtaG)</fullName>
    </submittedName>
</protein>
<feature type="domain" description="Copper resistance protein D" evidence="8">
    <location>
        <begin position="253"/>
        <end position="351"/>
    </location>
</feature>
<evidence type="ECO:0000259" key="8">
    <source>
        <dbReference type="Pfam" id="PF05425"/>
    </source>
</evidence>
<dbReference type="InterPro" id="IPR032694">
    <property type="entry name" value="CopC/D"/>
</dbReference>
<dbReference type="GO" id="GO:0005886">
    <property type="term" value="C:plasma membrane"/>
    <property type="evidence" value="ECO:0007669"/>
    <property type="project" value="UniProtKB-SubCell"/>
</dbReference>
<accession>A0A7M4DEC3</accession>
<feature type="transmembrane region" description="Helical" evidence="7">
    <location>
        <begin position="48"/>
        <end position="73"/>
    </location>
</feature>
<gene>
    <name evidence="9" type="ORF">HALOF300_00463</name>
</gene>
<dbReference type="RefSeq" id="WP_156739020.1">
    <property type="nucleotide sequence ID" value="NZ_CACRYJ010000006.1"/>
</dbReference>
<dbReference type="GO" id="GO:0006825">
    <property type="term" value="P:copper ion transport"/>
    <property type="evidence" value="ECO:0007669"/>
    <property type="project" value="InterPro"/>
</dbReference>
<evidence type="ECO:0000256" key="3">
    <source>
        <dbReference type="ARBA" id="ARBA00022692"/>
    </source>
</evidence>
<name>A0A7M4DEC3_9MICO</name>
<dbReference type="EMBL" id="CACRYJ010000006">
    <property type="protein sequence ID" value="VZO35237.1"/>
    <property type="molecule type" value="Genomic_DNA"/>
</dbReference>
<reference evidence="9 10" key="1">
    <citation type="submission" date="2019-11" db="EMBL/GenBank/DDBJ databases">
        <authorList>
            <person name="Criscuolo A."/>
        </authorList>
    </citation>
    <scope>NUCLEOTIDE SEQUENCE [LARGE SCALE GENOMIC DNA]</scope>
    <source>
        <strain evidence="9">CIP111667</strain>
    </source>
</reference>
<feature type="transmembrane region" description="Helical" evidence="7">
    <location>
        <begin position="626"/>
        <end position="647"/>
    </location>
</feature>
<dbReference type="InterPro" id="IPR008457">
    <property type="entry name" value="Cu-R_CopD_dom"/>
</dbReference>
<evidence type="ECO:0000256" key="4">
    <source>
        <dbReference type="ARBA" id="ARBA00022989"/>
    </source>
</evidence>
<dbReference type="Proteomes" id="UP000419743">
    <property type="component" value="Unassembled WGS sequence"/>
</dbReference>